<dbReference type="AlphaFoldDB" id="A0A183BWG7"/>
<reference evidence="2" key="1">
    <citation type="submission" date="2013-12" db="EMBL/GenBank/DDBJ databases">
        <authorList>
            <person name="Aslett M."/>
        </authorList>
    </citation>
    <scope>NUCLEOTIDE SEQUENCE [LARGE SCALE GENOMIC DNA]</scope>
    <source>
        <strain evidence="2">Lindley</strain>
    </source>
</reference>
<protein>
    <submittedName>
        <fullName evidence="3">Calponin-homology (CH) domain-containing protein</fullName>
    </submittedName>
</protein>
<reference evidence="2" key="2">
    <citation type="submission" date="2014-05" db="EMBL/GenBank/DDBJ databases">
        <title>The genome and life-stage specific transcriptomes of Globodera pallida elucidate key aspects of plant parasitism by a cyst nematode.</title>
        <authorList>
            <person name="Cotton J.A."/>
            <person name="Lilley C.J."/>
            <person name="Jones L.M."/>
            <person name="Kikuchi T."/>
            <person name="Reid A.J."/>
            <person name="Thorpe P."/>
            <person name="Tsai I.J."/>
            <person name="Beasley H."/>
            <person name="Blok V."/>
            <person name="Cock P.J.A."/>
            <person name="Van den Akker S.E."/>
            <person name="Holroyd N."/>
            <person name="Hunt M."/>
            <person name="Mantelin S."/>
            <person name="Naghra H."/>
            <person name="Pain A."/>
            <person name="Palomares-Rius J.E."/>
            <person name="Zarowiecki M."/>
            <person name="Berriman M."/>
            <person name="Jones J.T."/>
            <person name="Urwin P.E."/>
        </authorList>
    </citation>
    <scope>NUCLEOTIDE SEQUENCE [LARGE SCALE GENOMIC DNA]</scope>
    <source>
        <strain evidence="2">Lindley</strain>
    </source>
</reference>
<dbReference type="GO" id="GO:0007015">
    <property type="term" value="P:actin filament organization"/>
    <property type="evidence" value="ECO:0007669"/>
    <property type="project" value="TreeGrafter"/>
</dbReference>
<dbReference type="PROSITE" id="PS50021">
    <property type="entry name" value="CH"/>
    <property type="match status" value="1"/>
</dbReference>
<dbReference type="InterPro" id="IPR003096">
    <property type="entry name" value="SM22_calponin"/>
</dbReference>
<dbReference type="PANTHER" id="PTHR47385:SF9">
    <property type="entry name" value="CALPONIN-HOMOLOGY (CH) DOMAIN-CONTAINING PROTEIN"/>
    <property type="match status" value="1"/>
</dbReference>
<evidence type="ECO:0000313" key="2">
    <source>
        <dbReference type="Proteomes" id="UP000050741"/>
    </source>
</evidence>
<dbReference type="GO" id="GO:0051015">
    <property type="term" value="F:actin filament binding"/>
    <property type="evidence" value="ECO:0007669"/>
    <property type="project" value="TreeGrafter"/>
</dbReference>
<dbReference type="WBParaSite" id="GPLIN_000495600">
    <property type="protein sequence ID" value="GPLIN_000495600"/>
    <property type="gene ID" value="GPLIN_000495600"/>
</dbReference>
<dbReference type="InterPro" id="IPR001715">
    <property type="entry name" value="CH_dom"/>
</dbReference>
<evidence type="ECO:0000313" key="3">
    <source>
        <dbReference type="WBParaSite" id="GPLIN_000495600"/>
    </source>
</evidence>
<feature type="domain" description="Calponin-homology (CH)" evidence="1">
    <location>
        <begin position="24"/>
        <end position="139"/>
    </location>
</feature>
<reference evidence="3" key="3">
    <citation type="submission" date="2016-06" db="UniProtKB">
        <authorList>
            <consortium name="WormBaseParasite"/>
        </authorList>
    </citation>
    <scope>IDENTIFICATION</scope>
</reference>
<dbReference type="SUPFAM" id="SSF47576">
    <property type="entry name" value="Calponin-homology domain, CH-domain"/>
    <property type="match status" value="1"/>
</dbReference>
<organism evidence="2 3">
    <name type="scientific">Globodera pallida</name>
    <name type="common">Potato cyst nematode worm</name>
    <name type="synonym">Heterodera pallida</name>
    <dbReference type="NCBI Taxonomy" id="36090"/>
    <lineage>
        <taxon>Eukaryota</taxon>
        <taxon>Metazoa</taxon>
        <taxon>Ecdysozoa</taxon>
        <taxon>Nematoda</taxon>
        <taxon>Chromadorea</taxon>
        <taxon>Rhabditida</taxon>
        <taxon>Tylenchina</taxon>
        <taxon>Tylenchomorpha</taxon>
        <taxon>Tylenchoidea</taxon>
        <taxon>Heteroderidae</taxon>
        <taxon>Heteroderinae</taxon>
        <taxon>Globodera</taxon>
    </lineage>
</organism>
<dbReference type="InterPro" id="IPR050606">
    <property type="entry name" value="Calponin-like"/>
</dbReference>
<dbReference type="Pfam" id="PF00307">
    <property type="entry name" value="CH"/>
    <property type="match status" value="1"/>
</dbReference>
<dbReference type="InterPro" id="IPR036872">
    <property type="entry name" value="CH_dom_sf"/>
</dbReference>
<evidence type="ECO:0000259" key="1">
    <source>
        <dbReference type="PROSITE" id="PS50021"/>
    </source>
</evidence>
<name>A0A183BWG7_GLOPA</name>
<dbReference type="SMART" id="SM00033">
    <property type="entry name" value="CH"/>
    <property type="match status" value="1"/>
</dbReference>
<sequence>MVNRSSSSGLSVAVMGKQSSKYNTQEGALLLDWIKQITGQNTVNVDGSRENFVAQLKDGTLLCNLANTLVPGSVKDVVVQAKTKSSSTFQQINNLELFIDFCHKQGVLKQELFRAVDLVEERDLYSVCMTLTSLGRIMVKRGKPGPRRVSAHEIVNLPLTDQMRIQEIKTF</sequence>
<dbReference type="Proteomes" id="UP000050741">
    <property type="component" value="Unassembled WGS sequence"/>
</dbReference>
<dbReference type="Gene3D" id="1.10.418.10">
    <property type="entry name" value="Calponin-like domain"/>
    <property type="match status" value="1"/>
</dbReference>
<dbReference type="PANTHER" id="PTHR47385">
    <property type="entry name" value="CALPONIN"/>
    <property type="match status" value="1"/>
</dbReference>
<dbReference type="PRINTS" id="PR00888">
    <property type="entry name" value="SM22CALPONIN"/>
</dbReference>
<dbReference type="GO" id="GO:0015629">
    <property type="term" value="C:actin cytoskeleton"/>
    <property type="evidence" value="ECO:0007669"/>
    <property type="project" value="TreeGrafter"/>
</dbReference>
<accession>A0A183BWG7</accession>
<proteinExistence type="predicted"/>
<keyword evidence="2" id="KW-1185">Reference proteome</keyword>